<feature type="transmembrane region" description="Helical" evidence="1">
    <location>
        <begin position="247"/>
        <end position="271"/>
    </location>
</feature>
<keyword evidence="1" id="KW-0472">Membrane</keyword>
<reference evidence="4" key="2">
    <citation type="submission" date="2017-01" db="EMBL/GenBank/DDBJ databases">
        <authorList>
            <person name="Wang Y."/>
            <person name="White M."/>
            <person name="Kvist S."/>
            <person name="Moncalvo J.-M."/>
        </authorList>
    </citation>
    <scope>NUCLEOTIDE SEQUENCE [LARGE SCALE GENOMIC DNA]</scope>
    <source>
        <strain evidence="4">COL-18-3</strain>
    </source>
</reference>
<comment type="caution">
    <text evidence="2">The sequence shown here is derived from an EMBL/GenBank/DDBJ whole genome shotgun (WGS) entry which is preliminary data.</text>
</comment>
<reference evidence="2" key="1">
    <citation type="submission" date="2017-01" db="EMBL/GenBank/DDBJ databases">
        <authorList>
            <person name="Mah S.A."/>
            <person name="Swanson W.J."/>
            <person name="Moy G.W."/>
            <person name="Vacquier V.D."/>
        </authorList>
    </citation>
    <scope>NUCLEOTIDE SEQUENCE [LARGE SCALE GENOMIC DNA]</scope>
    <source>
        <strain evidence="2">COL-18-3</strain>
    </source>
</reference>
<organism evidence="2 4">
    <name type="scientific">Zancudomyces culisetae</name>
    <name type="common">Gut fungus</name>
    <name type="synonym">Smittium culisetae</name>
    <dbReference type="NCBI Taxonomy" id="1213189"/>
    <lineage>
        <taxon>Eukaryota</taxon>
        <taxon>Fungi</taxon>
        <taxon>Fungi incertae sedis</taxon>
        <taxon>Zoopagomycota</taxon>
        <taxon>Kickxellomycotina</taxon>
        <taxon>Harpellomycetes</taxon>
        <taxon>Harpellales</taxon>
        <taxon>Legeriomycetaceae</taxon>
        <taxon>Zancudomyces</taxon>
    </lineage>
</organism>
<gene>
    <name evidence="3" type="ORF">AX774_g2166</name>
    <name evidence="2" type="ORF">AX774_g4701</name>
</gene>
<evidence type="ECO:0000313" key="4">
    <source>
        <dbReference type="Proteomes" id="UP000188320"/>
    </source>
</evidence>
<dbReference type="AlphaFoldDB" id="A0A1R1PLI8"/>
<dbReference type="Proteomes" id="UP000188320">
    <property type="component" value="Unassembled WGS sequence"/>
</dbReference>
<keyword evidence="1" id="KW-1133">Transmembrane helix</keyword>
<dbReference type="EMBL" id="LSSK01000215">
    <property type="protein sequence ID" value="OMH84318.1"/>
    <property type="molecule type" value="Genomic_DNA"/>
</dbReference>
<evidence type="ECO:0000256" key="1">
    <source>
        <dbReference type="SAM" id="Phobius"/>
    </source>
</evidence>
<keyword evidence="1" id="KW-0812">Transmembrane</keyword>
<evidence type="ECO:0000313" key="2">
    <source>
        <dbReference type="EMBL" id="OMH81834.1"/>
    </source>
</evidence>
<dbReference type="EMBL" id="LSSK01000806">
    <property type="protein sequence ID" value="OMH81834.1"/>
    <property type="molecule type" value="Genomic_DNA"/>
</dbReference>
<proteinExistence type="predicted"/>
<name>A0A1R1PLI8_ZANCU</name>
<keyword evidence="4" id="KW-1185">Reference proteome</keyword>
<dbReference type="OrthoDB" id="10255091at2759"/>
<protein>
    <submittedName>
        <fullName evidence="2">Uncharacterized protein</fullName>
    </submittedName>
</protein>
<evidence type="ECO:0000313" key="3">
    <source>
        <dbReference type="EMBL" id="OMH84318.1"/>
    </source>
</evidence>
<accession>A0A1R1PLI8</accession>
<sequence length="396" mass="42720">MVQRIETQGSGRQSVSNQIDPQQLDWRKSFWQIQQNSRPSDTAIAIVAKLSSANTMSLAIFATSVPLPIAIPIFDFLSAGASFTPSPVIATICPNSCNNSTNNCLCAGSVRLNSRAVCTTLSCSLLLSFSNCRPVYDILLISSSLLSNTPIARHMLSAVLGFCFLPFLSTTTTDIDLRLRVNSCTATLLYSLKYHSEHALTRFPRSISFNLSLNSIDPVPNFSANVFNAASVGSPILFNTKLSFSPLLPMFIFIFIFSFSSSFSYTSFAMLHSVDTFDTSSITRLLSAGVSSSTLPPSTNIFPSASYDVPVNCNSSNPPLLLLVNTYSTDIIFVVSVPVLSEQITLVHPNVSTLGSVRTIAFFFAIFCVPNARHVVITTDNPSGIAATANATAILK</sequence>